<reference evidence="3 4" key="1">
    <citation type="submission" date="2018-09" db="EMBL/GenBank/DDBJ databases">
        <title>Mesorhizobium carmichaelinearum sp. nov. isolated from Carmichaelinea spp. root nodules in New Zealand.</title>
        <authorList>
            <person name="De Meyer S.E."/>
        </authorList>
    </citation>
    <scope>NUCLEOTIDE SEQUENCE [LARGE SCALE GENOMIC DNA]</scope>
    <source>
        <strain evidence="3 4">ICMP19557</strain>
    </source>
</reference>
<keyword evidence="4" id="KW-1185">Reference proteome</keyword>
<dbReference type="PANTHER" id="PTHR11941:SF54">
    <property type="entry name" value="ENOYL-COA HYDRATASE, MITOCHONDRIAL"/>
    <property type="match status" value="1"/>
</dbReference>
<dbReference type="EC" id="4.2.1.17" evidence="3"/>
<evidence type="ECO:0000313" key="4">
    <source>
        <dbReference type="Proteomes" id="UP000272706"/>
    </source>
</evidence>
<dbReference type="AlphaFoldDB" id="A0A3A5KXG2"/>
<sequence length="270" mass="28675">MAEAKIFIDVSIEDGVALATLNSPETRNALGDASHFQEMDALCAHIAADRSIRVLVLTGAGKAFCAGGDIKQMYSRITAPGAQVIDERYGYKSGFHRLPKALYELEVPTIAAVNGPAIGAGLDLACMCDLRIASEEAVFAESFVKLGIVPGDGGAWLLQRIIGPQKAAEMTFTGDLIGAAEALACGLVLKVVPHAEVVGEAMAMARRIAANPGDALRMTKRLMREALHTRLDTLLELSAAFQALAHFTPDHRTRLDAAVGRISHNTKTKG</sequence>
<dbReference type="CDD" id="cd06558">
    <property type="entry name" value="crotonase-like"/>
    <property type="match status" value="1"/>
</dbReference>
<comment type="caution">
    <text evidence="3">The sequence shown here is derived from an EMBL/GenBank/DDBJ whole genome shotgun (WGS) entry which is preliminary data.</text>
</comment>
<dbReference type="OrthoDB" id="9807606at2"/>
<dbReference type="InterPro" id="IPR014748">
    <property type="entry name" value="Enoyl-CoA_hydra_C"/>
</dbReference>
<dbReference type="NCBIfam" id="NF006699">
    <property type="entry name" value="PRK09245.1"/>
    <property type="match status" value="1"/>
</dbReference>
<organism evidence="3 4">
    <name type="scientific">Mesorhizobium waimense</name>
    <dbReference type="NCBI Taxonomy" id="1300307"/>
    <lineage>
        <taxon>Bacteria</taxon>
        <taxon>Pseudomonadati</taxon>
        <taxon>Pseudomonadota</taxon>
        <taxon>Alphaproteobacteria</taxon>
        <taxon>Hyphomicrobiales</taxon>
        <taxon>Phyllobacteriaceae</taxon>
        <taxon>Mesorhizobium</taxon>
    </lineage>
</organism>
<dbReference type="InterPro" id="IPR029045">
    <property type="entry name" value="ClpP/crotonase-like_dom_sf"/>
</dbReference>
<keyword evidence="2 3" id="KW-0456">Lyase</keyword>
<dbReference type="PANTHER" id="PTHR11941">
    <property type="entry name" value="ENOYL-COA HYDRATASE-RELATED"/>
    <property type="match status" value="1"/>
</dbReference>
<proteinExistence type="inferred from homology"/>
<dbReference type="Pfam" id="PF00378">
    <property type="entry name" value="ECH_1"/>
    <property type="match status" value="1"/>
</dbReference>
<protein>
    <submittedName>
        <fullName evidence="3">Enoyl-CoA hydratase</fullName>
        <ecNumber evidence="3">4.2.1.17</ecNumber>
    </submittedName>
</protein>
<dbReference type="Proteomes" id="UP000272706">
    <property type="component" value="Unassembled WGS sequence"/>
</dbReference>
<evidence type="ECO:0000256" key="2">
    <source>
        <dbReference type="ARBA" id="ARBA00023239"/>
    </source>
</evidence>
<accession>A0A3A5KXG2</accession>
<dbReference type="Gene3D" id="3.90.226.10">
    <property type="entry name" value="2-enoyl-CoA Hydratase, Chain A, domain 1"/>
    <property type="match status" value="1"/>
</dbReference>
<name>A0A3A5KXG2_9HYPH</name>
<dbReference type="Gene3D" id="1.10.12.10">
    <property type="entry name" value="Lyase 2-enoyl-coa Hydratase, Chain A, domain 2"/>
    <property type="match status" value="1"/>
</dbReference>
<dbReference type="SUPFAM" id="SSF52096">
    <property type="entry name" value="ClpP/crotonase"/>
    <property type="match status" value="1"/>
</dbReference>
<dbReference type="InterPro" id="IPR001753">
    <property type="entry name" value="Enoyl-CoA_hydra/iso"/>
</dbReference>
<comment type="similarity">
    <text evidence="1">Belongs to the enoyl-CoA hydratase/isomerase family.</text>
</comment>
<dbReference type="RefSeq" id="WP_120013306.1">
    <property type="nucleotide sequence ID" value="NZ_QZWZ01000003.1"/>
</dbReference>
<evidence type="ECO:0000313" key="3">
    <source>
        <dbReference type="EMBL" id="RJT41452.1"/>
    </source>
</evidence>
<dbReference type="GO" id="GO:0006635">
    <property type="term" value="P:fatty acid beta-oxidation"/>
    <property type="evidence" value="ECO:0007669"/>
    <property type="project" value="TreeGrafter"/>
</dbReference>
<evidence type="ECO:0000256" key="1">
    <source>
        <dbReference type="ARBA" id="ARBA00005254"/>
    </source>
</evidence>
<dbReference type="EMBL" id="QZWZ01000003">
    <property type="protein sequence ID" value="RJT41452.1"/>
    <property type="molecule type" value="Genomic_DNA"/>
</dbReference>
<dbReference type="GO" id="GO:0004300">
    <property type="term" value="F:enoyl-CoA hydratase activity"/>
    <property type="evidence" value="ECO:0007669"/>
    <property type="project" value="UniProtKB-EC"/>
</dbReference>
<gene>
    <name evidence="3" type="ORF">D3227_06640</name>
</gene>